<evidence type="ECO:0000313" key="7">
    <source>
        <dbReference type="Proteomes" id="UP001188597"/>
    </source>
</evidence>
<dbReference type="PROSITE" id="PS00375">
    <property type="entry name" value="UDPGT"/>
    <property type="match status" value="1"/>
</dbReference>
<dbReference type="FunFam" id="3.40.50.2000:FF:000129">
    <property type="entry name" value="Glycosyltransferase"/>
    <property type="match status" value="1"/>
</dbReference>
<dbReference type="Pfam" id="PF00201">
    <property type="entry name" value="UDPGT"/>
    <property type="match status" value="1"/>
</dbReference>
<dbReference type="EMBL" id="JAVXUP010001284">
    <property type="protein sequence ID" value="KAK3013614.1"/>
    <property type="molecule type" value="Genomic_DNA"/>
</dbReference>
<name>A0AA88VT63_9ASTE</name>
<accession>A0AA88VT63</accession>
<keyword evidence="3 4" id="KW-0808">Transferase</keyword>
<dbReference type="Gene3D" id="3.40.50.2000">
    <property type="entry name" value="Glycogen Phosphorylase B"/>
    <property type="match status" value="2"/>
</dbReference>
<reference evidence="6" key="1">
    <citation type="submission" date="2022-12" db="EMBL/GenBank/DDBJ databases">
        <title>Draft genome assemblies for two species of Escallonia (Escalloniales).</title>
        <authorList>
            <person name="Chanderbali A."/>
            <person name="Dervinis C."/>
            <person name="Anghel I."/>
            <person name="Soltis D."/>
            <person name="Soltis P."/>
            <person name="Zapata F."/>
        </authorList>
    </citation>
    <scope>NUCLEOTIDE SEQUENCE</scope>
    <source>
        <strain evidence="6">UCBG64.0493</strain>
        <tissue evidence="6">Leaf</tissue>
    </source>
</reference>
<dbReference type="InterPro" id="IPR002213">
    <property type="entry name" value="UDP_glucos_trans"/>
</dbReference>
<evidence type="ECO:0000313" key="6">
    <source>
        <dbReference type="EMBL" id="KAK3013614.1"/>
    </source>
</evidence>
<gene>
    <name evidence="6" type="ORF">RJ639_009317</name>
</gene>
<sequence>MSTSTERPHVAVFAFPFGTHAAPLLTLVQRLAVAEPNTIFSFFSTTQSNQKTFSRTKFGKNIKPYNVFDGVPEGHVFSGHPLEAVGLYLKETPNNYKKRLAEVVEDTGMEISCLLSDAFLWFSAKMAEEMGVPWVAFWTAGPTSILVHLYDMKKGKGELVDQSLNFLPGMSAIYFSDLPAELTGNLDEPFSHLLYKMGSMVPHAKAVVLNSYEELDPICVDDLQSKVQMLLNVGLFTLASPPPSYFDENGCISWLDKREASSVAYLSFGTILTPPPPELLALAEALEEKGVSFLWSLRDPTQHSLLEGFLERTSPLGKIVPWTPQIEVLKHPSVGVFVTHCGWNSVVESIAGGVPMICRPYFGDQKLNRRLITDVWQIGASVKGDIFTKKGMMGALDDVLSKKNGTKMRENIGVLKEKAMNAVGVNGRSTKNFKTLLKVVTGCEDAQ</sequence>
<dbReference type="PANTHER" id="PTHR11926">
    <property type="entry name" value="GLUCOSYL/GLUCURONOSYL TRANSFERASES"/>
    <property type="match status" value="1"/>
</dbReference>
<comment type="caution">
    <text evidence="6">The sequence shown here is derived from an EMBL/GenBank/DDBJ whole genome shotgun (WGS) entry which is preliminary data.</text>
</comment>
<dbReference type="EC" id="2.4.1.-" evidence="5"/>
<dbReference type="GO" id="GO:0009813">
    <property type="term" value="P:flavonoid biosynthetic process"/>
    <property type="evidence" value="ECO:0007669"/>
    <property type="project" value="UniProtKB-ARBA"/>
</dbReference>
<comment type="similarity">
    <text evidence="1 4">Belongs to the UDP-glycosyltransferase family.</text>
</comment>
<dbReference type="InterPro" id="IPR035595">
    <property type="entry name" value="UDP_glycos_trans_CS"/>
</dbReference>
<dbReference type="FunFam" id="3.40.50.2000:FF:000091">
    <property type="entry name" value="Glycosyltransferase"/>
    <property type="match status" value="1"/>
</dbReference>
<protein>
    <recommendedName>
        <fullName evidence="5">Glycosyltransferase</fullName>
        <ecNumber evidence="5">2.4.1.-</ecNumber>
    </recommendedName>
</protein>
<dbReference type="PANTHER" id="PTHR11926:SF1494">
    <property type="entry name" value="FLAVONOL 3-O-GLUCOSYLTRANSFERASE UGT76E12-RELATED"/>
    <property type="match status" value="1"/>
</dbReference>
<dbReference type="Proteomes" id="UP001188597">
    <property type="component" value="Unassembled WGS sequence"/>
</dbReference>
<dbReference type="SUPFAM" id="SSF53756">
    <property type="entry name" value="UDP-Glycosyltransferase/glycogen phosphorylase"/>
    <property type="match status" value="1"/>
</dbReference>
<evidence type="ECO:0000256" key="3">
    <source>
        <dbReference type="ARBA" id="ARBA00022679"/>
    </source>
</evidence>
<evidence type="ECO:0000256" key="2">
    <source>
        <dbReference type="ARBA" id="ARBA00022676"/>
    </source>
</evidence>
<dbReference type="GO" id="GO:0102454">
    <property type="term" value="F:cyanidin 3-O-galactosyltransferase activity"/>
    <property type="evidence" value="ECO:0007669"/>
    <property type="project" value="UniProtKB-ARBA"/>
</dbReference>
<keyword evidence="7" id="KW-1185">Reference proteome</keyword>
<dbReference type="CDD" id="cd03784">
    <property type="entry name" value="GT1_Gtf-like"/>
    <property type="match status" value="1"/>
</dbReference>
<keyword evidence="2 4" id="KW-0328">Glycosyltransferase</keyword>
<proteinExistence type="inferred from homology"/>
<dbReference type="GO" id="GO:0080043">
    <property type="term" value="F:quercetin 3-O-glucosyltransferase activity"/>
    <property type="evidence" value="ECO:0007669"/>
    <property type="project" value="TreeGrafter"/>
</dbReference>
<organism evidence="6 7">
    <name type="scientific">Escallonia herrerae</name>
    <dbReference type="NCBI Taxonomy" id="1293975"/>
    <lineage>
        <taxon>Eukaryota</taxon>
        <taxon>Viridiplantae</taxon>
        <taxon>Streptophyta</taxon>
        <taxon>Embryophyta</taxon>
        <taxon>Tracheophyta</taxon>
        <taxon>Spermatophyta</taxon>
        <taxon>Magnoliopsida</taxon>
        <taxon>eudicotyledons</taxon>
        <taxon>Gunneridae</taxon>
        <taxon>Pentapetalae</taxon>
        <taxon>asterids</taxon>
        <taxon>campanulids</taxon>
        <taxon>Escalloniales</taxon>
        <taxon>Escalloniaceae</taxon>
        <taxon>Escallonia</taxon>
    </lineage>
</organism>
<evidence type="ECO:0000256" key="4">
    <source>
        <dbReference type="RuleBase" id="RU003718"/>
    </source>
</evidence>
<evidence type="ECO:0000256" key="5">
    <source>
        <dbReference type="RuleBase" id="RU362057"/>
    </source>
</evidence>
<evidence type="ECO:0000256" key="1">
    <source>
        <dbReference type="ARBA" id="ARBA00009995"/>
    </source>
</evidence>
<dbReference type="GO" id="GO:0080044">
    <property type="term" value="F:quercetin 7-O-glucosyltransferase activity"/>
    <property type="evidence" value="ECO:0007669"/>
    <property type="project" value="TreeGrafter"/>
</dbReference>
<dbReference type="AlphaFoldDB" id="A0AA88VT63"/>